<protein>
    <recommendedName>
        <fullName evidence="1">DUF6888 domain-containing protein</fullName>
    </recommendedName>
</protein>
<evidence type="ECO:0000259" key="1">
    <source>
        <dbReference type="Pfam" id="PF21828"/>
    </source>
</evidence>
<name>A0ABV4WTK0_9CYAN</name>
<gene>
    <name evidence="2" type="ORF">ACE1CA_28420</name>
</gene>
<accession>A0ABV4WTK0</accession>
<feature type="domain" description="DUF6888" evidence="1">
    <location>
        <begin position="2"/>
        <end position="49"/>
    </location>
</feature>
<organism evidence="2 3">
    <name type="scientific">Floridaenema evergladense BLCC-F167</name>
    <dbReference type="NCBI Taxonomy" id="3153639"/>
    <lineage>
        <taxon>Bacteria</taxon>
        <taxon>Bacillati</taxon>
        <taxon>Cyanobacteriota</taxon>
        <taxon>Cyanophyceae</taxon>
        <taxon>Oscillatoriophycideae</taxon>
        <taxon>Aerosakkonematales</taxon>
        <taxon>Aerosakkonemataceae</taxon>
        <taxon>Floridanema</taxon>
        <taxon>Floridanema evergladense</taxon>
    </lineage>
</organism>
<comment type="caution">
    <text evidence="2">The sequence shown here is derived from an EMBL/GenBank/DDBJ whole genome shotgun (WGS) entry which is preliminary data.</text>
</comment>
<evidence type="ECO:0000313" key="3">
    <source>
        <dbReference type="Proteomes" id="UP001576780"/>
    </source>
</evidence>
<sequence>MCLILCQSLSDLHQDIHLFRFNVETGEVYILAGANDEIEIIVPQNGAWRFLDETQL</sequence>
<dbReference type="Proteomes" id="UP001576780">
    <property type="component" value="Unassembled WGS sequence"/>
</dbReference>
<dbReference type="InterPro" id="IPR054181">
    <property type="entry name" value="DUF6888"/>
</dbReference>
<keyword evidence="3" id="KW-1185">Reference proteome</keyword>
<dbReference type="RefSeq" id="WP_413280751.1">
    <property type="nucleotide sequence ID" value="NZ_JBHFNT010000250.1"/>
</dbReference>
<proteinExistence type="predicted"/>
<dbReference type="EMBL" id="JBHFNT010000250">
    <property type="protein sequence ID" value="MFB2838437.1"/>
    <property type="molecule type" value="Genomic_DNA"/>
</dbReference>
<dbReference type="Pfam" id="PF21828">
    <property type="entry name" value="DUF6888"/>
    <property type="match status" value="1"/>
</dbReference>
<reference evidence="2 3" key="1">
    <citation type="submission" date="2024-09" db="EMBL/GenBank/DDBJ databases">
        <title>Floridaenema gen nov. (Aerosakkonemataceae, Aerosakkonematales ord. nov., Cyanobacteria) from benthic tropical and subtropical fresh waters, with the description of four new species.</title>
        <authorList>
            <person name="Moretto J.A."/>
            <person name="Berthold D.E."/>
            <person name="Lefler F.W."/>
            <person name="Huang I.-S."/>
            <person name="Laughinghouse H. IV."/>
        </authorList>
    </citation>
    <scope>NUCLEOTIDE SEQUENCE [LARGE SCALE GENOMIC DNA]</scope>
    <source>
        <strain evidence="2 3">BLCC-F167</strain>
    </source>
</reference>
<evidence type="ECO:0000313" key="2">
    <source>
        <dbReference type="EMBL" id="MFB2838437.1"/>
    </source>
</evidence>